<dbReference type="STRING" id="7574.A0A1S3IG02"/>
<name>A0A1S3IG02_LINAN</name>
<keyword evidence="18" id="KW-1185">Reference proteome</keyword>
<dbReference type="InParanoid" id="A0A1S3IG02"/>
<keyword evidence="12" id="KW-0539">Nucleus</keyword>
<dbReference type="GO" id="GO:0005516">
    <property type="term" value="F:calmodulin binding"/>
    <property type="evidence" value="ECO:0007669"/>
    <property type="project" value="UniProtKB-KW"/>
</dbReference>
<dbReference type="GO" id="GO:0005524">
    <property type="term" value="F:ATP binding"/>
    <property type="evidence" value="ECO:0007669"/>
    <property type="project" value="UniProtKB-UniRule"/>
</dbReference>
<feature type="domain" description="Protein kinase" evidence="17">
    <location>
        <begin position="261"/>
        <end position="537"/>
    </location>
</feature>
<keyword evidence="4" id="KW-0963">Cytoplasm</keyword>
<feature type="compositionally biased region" description="Basic and acidic residues" evidence="16">
    <location>
        <begin position="118"/>
        <end position="129"/>
    </location>
</feature>
<keyword evidence="8 15" id="KW-0547">Nucleotide-binding</keyword>
<dbReference type="GeneID" id="106163961"/>
<reference evidence="19" key="1">
    <citation type="submission" date="2025-08" db="UniProtKB">
        <authorList>
            <consortium name="RefSeq"/>
        </authorList>
    </citation>
    <scope>IDENTIFICATION</scope>
    <source>
        <tissue evidence="19">Gonads</tissue>
    </source>
</reference>
<evidence type="ECO:0000256" key="8">
    <source>
        <dbReference type="ARBA" id="ARBA00022741"/>
    </source>
</evidence>
<dbReference type="PROSITE" id="PS51257">
    <property type="entry name" value="PROKAR_LIPOPROTEIN"/>
    <property type="match status" value="1"/>
</dbReference>
<dbReference type="GO" id="GO:0031981">
    <property type="term" value="C:nuclear lumen"/>
    <property type="evidence" value="ECO:0007669"/>
    <property type="project" value="UniProtKB-ARBA"/>
</dbReference>
<accession>A0A1S3IG02</accession>
<dbReference type="EC" id="2.7.11.17" evidence="3"/>
<evidence type="ECO:0000256" key="4">
    <source>
        <dbReference type="ARBA" id="ARBA00022490"/>
    </source>
</evidence>
<organism evidence="18 19">
    <name type="scientific">Lingula anatina</name>
    <name type="common">Brachiopod</name>
    <name type="synonym">Lingula unguis</name>
    <dbReference type="NCBI Taxonomy" id="7574"/>
    <lineage>
        <taxon>Eukaryota</taxon>
        <taxon>Metazoa</taxon>
        <taxon>Spiralia</taxon>
        <taxon>Lophotrochozoa</taxon>
        <taxon>Brachiopoda</taxon>
        <taxon>Linguliformea</taxon>
        <taxon>Lingulata</taxon>
        <taxon>Lingulida</taxon>
        <taxon>Linguloidea</taxon>
        <taxon>Lingulidae</taxon>
        <taxon>Lingula</taxon>
    </lineage>
</organism>
<feature type="compositionally biased region" description="Polar residues" evidence="16">
    <location>
        <begin position="168"/>
        <end position="216"/>
    </location>
</feature>
<keyword evidence="11" id="KW-0112">Calmodulin-binding</keyword>
<dbReference type="PROSITE" id="PS00107">
    <property type="entry name" value="PROTEIN_KINASE_ATP"/>
    <property type="match status" value="1"/>
</dbReference>
<keyword evidence="7" id="KW-0808">Transferase</keyword>
<keyword evidence="10 15" id="KW-0067">ATP-binding</keyword>
<feature type="region of interest" description="Disordered" evidence="16">
    <location>
        <begin position="168"/>
        <end position="224"/>
    </location>
</feature>
<dbReference type="FunFam" id="3.30.200.20:FF:000429">
    <property type="entry name" value="Calcium/calmodulin-dependent protein kinase kinase"/>
    <property type="match status" value="1"/>
</dbReference>
<evidence type="ECO:0000256" key="10">
    <source>
        <dbReference type="ARBA" id="ARBA00022840"/>
    </source>
</evidence>
<dbReference type="FunCoup" id="A0A1S3IG02">
    <property type="interactions" value="215"/>
</dbReference>
<dbReference type="PROSITE" id="PS50011">
    <property type="entry name" value="PROTEIN_KINASE_DOM"/>
    <property type="match status" value="1"/>
</dbReference>
<evidence type="ECO:0000256" key="16">
    <source>
        <dbReference type="SAM" id="MobiDB-lite"/>
    </source>
</evidence>
<dbReference type="SMART" id="SM00220">
    <property type="entry name" value="S_TKc"/>
    <property type="match status" value="1"/>
</dbReference>
<feature type="region of interest" description="Disordered" evidence="16">
    <location>
        <begin position="592"/>
        <end position="617"/>
    </location>
</feature>
<dbReference type="SUPFAM" id="SSF56112">
    <property type="entry name" value="Protein kinase-like (PK-like)"/>
    <property type="match status" value="1"/>
</dbReference>
<dbReference type="InterPro" id="IPR017441">
    <property type="entry name" value="Protein_kinase_ATP_BS"/>
</dbReference>
<evidence type="ECO:0000256" key="14">
    <source>
        <dbReference type="ARBA" id="ARBA00047430"/>
    </source>
</evidence>
<dbReference type="CDD" id="cd14118">
    <property type="entry name" value="STKc_CAMKK"/>
    <property type="match status" value="1"/>
</dbReference>
<dbReference type="OrthoDB" id="68483at2759"/>
<sequence length="641" mass="71760">MKSQVERHLYHMPSGASSCLCSNATMVQPQGARPMHQRAPKIGDLPRNTTIDHSQEDIEGVTAVDSCQKSPEDNMPCADTHQPLPVTNNHTTGRRALNKRTSNLTNDSGRSSTMIENEENHESNEESRNNIRNNSITIIDPAGLLRVPTPVDNVSTSQVDAHLRTSSSYYNTMSPTPSQGSDLSTHSTPNLRPTPRVTYSLSADSGTRLSAPNSKRQIYPKLPYSPYSSPCASPRLRRTPTRESRSVSISDVDGFVQLNQYMLKDEIGKGSYGIVKLAYDETSDTHYAMKMISKKKLIKKAGFFRKPPKKEGRPEIRHDPLEKLYREIAILKKLDHPNIVKLVEVLDDPAEDNLYMAFELVDGGEVLSLPTENPLSEELTRSYFRDMVLGVEYLHFQKIIHRDIKPSNLLLTDDGHVKIADFGVSNTFEGKDAWLTNTAGTPAFMAPESLRDAKEKYSGKALDVWAMGITLYSFVYGHCPFQDEYVLGLHKKILTDPVIFPESPAVSEDLKDLISKMLQKDPDQRITLPEIKVHPWVTEHGQVVLPNTEENCILITVTDEEVAEVVKHVPKLDTLILVKSILKQKSFKNPFNKDGKEDFQQEYHKNGRSNSAPGEIDGDVARRAVTESHLADVAEHKAEKS</sequence>
<comment type="catalytic activity">
    <reaction evidence="13">
        <text>L-threonyl-[protein] + ATP = O-phospho-L-threonyl-[protein] + ADP + H(+)</text>
        <dbReference type="Rhea" id="RHEA:46608"/>
        <dbReference type="Rhea" id="RHEA-COMP:11060"/>
        <dbReference type="Rhea" id="RHEA-COMP:11605"/>
        <dbReference type="ChEBI" id="CHEBI:15378"/>
        <dbReference type="ChEBI" id="CHEBI:30013"/>
        <dbReference type="ChEBI" id="CHEBI:30616"/>
        <dbReference type="ChEBI" id="CHEBI:61977"/>
        <dbReference type="ChEBI" id="CHEBI:456216"/>
        <dbReference type="EC" id="2.7.11.17"/>
    </reaction>
</comment>
<dbReference type="Proteomes" id="UP000085678">
    <property type="component" value="Unplaced"/>
</dbReference>
<proteinExistence type="predicted"/>
<dbReference type="GO" id="GO:0004683">
    <property type="term" value="F:calcium/calmodulin-dependent protein kinase activity"/>
    <property type="evidence" value="ECO:0007669"/>
    <property type="project" value="UniProtKB-EC"/>
</dbReference>
<dbReference type="PROSITE" id="PS00108">
    <property type="entry name" value="PROTEIN_KINASE_ST"/>
    <property type="match status" value="1"/>
</dbReference>
<feature type="binding site" evidence="15">
    <location>
        <position position="300"/>
    </location>
    <ligand>
        <name>ATP</name>
        <dbReference type="ChEBI" id="CHEBI:30616"/>
    </ligand>
</feature>
<evidence type="ECO:0000259" key="17">
    <source>
        <dbReference type="PROSITE" id="PS50011"/>
    </source>
</evidence>
<dbReference type="Gene3D" id="3.30.200.20">
    <property type="entry name" value="Phosphorylase Kinase, domain 1"/>
    <property type="match status" value="1"/>
</dbReference>
<keyword evidence="9 19" id="KW-0418">Kinase</keyword>
<evidence type="ECO:0000256" key="1">
    <source>
        <dbReference type="ARBA" id="ARBA00004123"/>
    </source>
</evidence>
<gene>
    <name evidence="19" type="primary">LOC106163961</name>
</gene>
<keyword evidence="6" id="KW-0597">Phosphoprotein</keyword>
<dbReference type="GO" id="GO:0035556">
    <property type="term" value="P:intracellular signal transduction"/>
    <property type="evidence" value="ECO:0007669"/>
    <property type="project" value="TreeGrafter"/>
</dbReference>
<evidence type="ECO:0000256" key="11">
    <source>
        <dbReference type="ARBA" id="ARBA00022860"/>
    </source>
</evidence>
<feature type="compositionally biased region" description="Basic and acidic residues" evidence="16">
    <location>
        <begin position="592"/>
        <end position="605"/>
    </location>
</feature>
<dbReference type="InterPro" id="IPR008271">
    <property type="entry name" value="Ser/Thr_kinase_AS"/>
</dbReference>
<dbReference type="InterPro" id="IPR000719">
    <property type="entry name" value="Prot_kinase_dom"/>
</dbReference>
<keyword evidence="5" id="KW-0723">Serine/threonine-protein kinase</keyword>
<dbReference type="InterPro" id="IPR011009">
    <property type="entry name" value="Kinase-like_dom_sf"/>
</dbReference>
<dbReference type="Pfam" id="PF00069">
    <property type="entry name" value="Pkinase"/>
    <property type="match status" value="1"/>
</dbReference>
<feature type="region of interest" description="Disordered" evidence="16">
    <location>
        <begin position="67"/>
        <end position="132"/>
    </location>
</feature>
<evidence type="ECO:0000313" key="19">
    <source>
        <dbReference type="RefSeq" id="XP_013397147.1"/>
    </source>
</evidence>
<evidence type="ECO:0000256" key="6">
    <source>
        <dbReference type="ARBA" id="ARBA00022553"/>
    </source>
</evidence>
<dbReference type="PANTHER" id="PTHR24346">
    <property type="entry name" value="MAP/MICROTUBULE AFFINITY-REGULATING KINASE"/>
    <property type="match status" value="1"/>
</dbReference>
<evidence type="ECO:0000256" key="13">
    <source>
        <dbReference type="ARBA" id="ARBA00047307"/>
    </source>
</evidence>
<evidence type="ECO:0000256" key="2">
    <source>
        <dbReference type="ARBA" id="ARBA00004496"/>
    </source>
</evidence>
<dbReference type="Gene3D" id="1.10.510.10">
    <property type="entry name" value="Transferase(Phosphotransferase) domain 1"/>
    <property type="match status" value="1"/>
</dbReference>
<dbReference type="PANTHER" id="PTHR24346:SF77">
    <property type="entry name" value="SERINE THREONINE PROTEIN KINASE"/>
    <property type="match status" value="1"/>
</dbReference>
<evidence type="ECO:0000256" key="7">
    <source>
        <dbReference type="ARBA" id="ARBA00022679"/>
    </source>
</evidence>
<evidence type="ECO:0000256" key="3">
    <source>
        <dbReference type="ARBA" id="ARBA00012434"/>
    </source>
</evidence>
<dbReference type="KEGG" id="lak:106163961"/>
<evidence type="ECO:0000256" key="15">
    <source>
        <dbReference type="PROSITE-ProRule" id="PRU10141"/>
    </source>
</evidence>
<evidence type="ECO:0000256" key="12">
    <source>
        <dbReference type="ARBA" id="ARBA00023242"/>
    </source>
</evidence>
<feature type="compositionally biased region" description="Polar residues" evidence="16">
    <location>
        <begin position="99"/>
        <end position="114"/>
    </location>
</feature>
<evidence type="ECO:0000313" key="18">
    <source>
        <dbReference type="Proteomes" id="UP000085678"/>
    </source>
</evidence>
<dbReference type="GO" id="GO:0005737">
    <property type="term" value="C:cytoplasm"/>
    <property type="evidence" value="ECO:0007669"/>
    <property type="project" value="UniProtKB-SubCell"/>
</dbReference>
<dbReference type="FunFam" id="1.10.510.10:FF:000091">
    <property type="entry name" value="Calcium/calmodulin-dependent protein kinase kinase 2 isoform 1"/>
    <property type="match status" value="1"/>
</dbReference>
<dbReference type="AlphaFoldDB" id="A0A1S3IG02"/>
<evidence type="ECO:0000256" key="5">
    <source>
        <dbReference type="ARBA" id="ARBA00022527"/>
    </source>
</evidence>
<evidence type="ECO:0000256" key="9">
    <source>
        <dbReference type="ARBA" id="ARBA00022777"/>
    </source>
</evidence>
<dbReference type="RefSeq" id="XP_013397147.1">
    <property type="nucleotide sequence ID" value="XM_013541693.1"/>
</dbReference>
<protein>
    <recommendedName>
        <fullName evidence="3">calcium/calmodulin-dependent protein kinase</fullName>
        <ecNumber evidence="3">2.7.11.17</ecNumber>
    </recommendedName>
</protein>
<comment type="catalytic activity">
    <reaction evidence="14">
        <text>L-seryl-[protein] + ATP = O-phospho-L-seryl-[protein] + ADP + H(+)</text>
        <dbReference type="Rhea" id="RHEA:17989"/>
        <dbReference type="Rhea" id="RHEA-COMP:9863"/>
        <dbReference type="Rhea" id="RHEA-COMP:11604"/>
        <dbReference type="ChEBI" id="CHEBI:15378"/>
        <dbReference type="ChEBI" id="CHEBI:29999"/>
        <dbReference type="ChEBI" id="CHEBI:30616"/>
        <dbReference type="ChEBI" id="CHEBI:83421"/>
        <dbReference type="ChEBI" id="CHEBI:456216"/>
        <dbReference type="EC" id="2.7.11.17"/>
    </reaction>
</comment>
<comment type="subcellular location">
    <subcellularLocation>
        <location evidence="2">Cytoplasm</location>
    </subcellularLocation>
    <subcellularLocation>
        <location evidence="1">Nucleus</location>
    </subcellularLocation>
</comment>